<dbReference type="SUPFAM" id="SSF51735">
    <property type="entry name" value="NAD(P)-binding Rossmann-fold domains"/>
    <property type="match status" value="1"/>
</dbReference>
<proteinExistence type="predicted"/>
<evidence type="ECO:0000313" key="2">
    <source>
        <dbReference type="Proteomes" id="UP000566711"/>
    </source>
</evidence>
<dbReference type="AlphaFoldDB" id="A0A7W2EKX0"/>
<gene>
    <name evidence="1" type="ORF">H3H36_20655</name>
</gene>
<protein>
    <recommendedName>
        <fullName evidence="3">Diaminopimelate dehydrogenase</fullName>
    </recommendedName>
</protein>
<accession>A0A7W2EKX0</accession>
<organism evidence="1 2">
    <name type="scientific">Rugamonas fusca</name>
    <dbReference type="NCBI Taxonomy" id="2758568"/>
    <lineage>
        <taxon>Bacteria</taxon>
        <taxon>Pseudomonadati</taxon>
        <taxon>Pseudomonadota</taxon>
        <taxon>Betaproteobacteria</taxon>
        <taxon>Burkholderiales</taxon>
        <taxon>Oxalobacteraceae</taxon>
        <taxon>Telluria group</taxon>
        <taxon>Rugamonas</taxon>
    </lineage>
</organism>
<comment type="caution">
    <text evidence="1">The sequence shown here is derived from an EMBL/GenBank/DDBJ whole genome shotgun (WGS) entry which is preliminary data.</text>
</comment>
<reference evidence="1 2" key="1">
    <citation type="submission" date="2020-07" db="EMBL/GenBank/DDBJ databases">
        <title>Novel species isolated from subtropical streams in China.</title>
        <authorList>
            <person name="Lu H."/>
        </authorList>
    </citation>
    <scope>NUCLEOTIDE SEQUENCE [LARGE SCALE GENOMIC DNA]</scope>
    <source>
        <strain evidence="1 2">FT3S</strain>
    </source>
</reference>
<dbReference type="InterPro" id="IPR036291">
    <property type="entry name" value="NAD(P)-bd_dom_sf"/>
</dbReference>
<dbReference type="Proteomes" id="UP000566711">
    <property type="component" value="Unassembled WGS sequence"/>
</dbReference>
<dbReference type="Gene3D" id="3.40.50.720">
    <property type="entry name" value="NAD(P)-binding Rossmann-like Domain"/>
    <property type="match status" value="1"/>
</dbReference>
<evidence type="ECO:0008006" key="3">
    <source>
        <dbReference type="Google" id="ProtNLM"/>
    </source>
</evidence>
<sequence>MRKLNVAVIGLGRLGRACARALIDEPEMTLAGVVRRPVSLRPMYGELAPFPAVDHVSDLPYVDIALVCVPTGNVLGVSRELLQARIPIVECARLEGHALATHYGELDDIARAHRTTAVVGAGWDPGVLPLFSHAFDMLIPRGRNLSHRHPGLSLHRSAAVAHIRGVKEALAGEFHSAGGALQHLVYVTLEQGADLAPVQAAICADPLFAGEATQVFQVEDLADIEAEEGQGLVIERRSTAASGKHASLLVEARFEHTAFAARVMLDAARTISSLPHGAHRYALRAP</sequence>
<dbReference type="SUPFAM" id="SSF55347">
    <property type="entry name" value="Glyceraldehyde-3-phosphate dehydrogenase-like, C-terminal domain"/>
    <property type="match status" value="1"/>
</dbReference>
<name>A0A7W2EKX0_9BURK</name>
<dbReference type="Gene3D" id="3.30.360.10">
    <property type="entry name" value="Dihydrodipicolinate Reductase, domain 2"/>
    <property type="match status" value="1"/>
</dbReference>
<dbReference type="EMBL" id="JACEZS010000021">
    <property type="protein sequence ID" value="MBA5607769.1"/>
    <property type="molecule type" value="Genomic_DNA"/>
</dbReference>
<keyword evidence="2" id="KW-1185">Reference proteome</keyword>
<evidence type="ECO:0000313" key="1">
    <source>
        <dbReference type="EMBL" id="MBA5607769.1"/>
    </source>
</evidence>
<dbReference type="RefSeq" id="WP_182219973.1">
    <property type="nucleotide sequence ID" value="NZ_JACEZS010000021.1"/>
</dbReference>